<keyword evidence="3" id="KW-0479">Metal-binding</keyword>
<comment type="subcellular location">
    <subcellularLocation>
        <location evidence="1">Cytoplasm</location>
    </subcellularLocation>
</comment>
<evidence type="ECO:0000256" key="3">
    <source>
        <dbReference type="ARBA" id="ARBA00022723"/>
    </source>
</evidence>
<evidence type="ECO:0000259" key="5">
    <source>
        <dbReference type="Pfam" id="PF01814"/>
    </source>
</evidence>
<dbReference type="InterPro" id="IPR019903">
    <property type="entry name" value="RIC_family"/>
</dbReference>
<organism evidence="6 7">
    <name type="scientific">Segetibacter aerophilus</name>
    <dbReference type="NCBI Taxonomy" id="670293"/>
    <lineage>
        <taxon>Bacteria</taxon>
        <taxon>Pseudomonadati</taxon>
        <taxon>Bacteroidota</taxon>
        <taxon>Chitinophagia</taxon>
        <taxon>Chitinophagales</taxon>
        <taxon>Chitinophagaceae</taxon>
        <taxon>Segetibacter</taxon>
    </lineage>
</organism>
<keyword evidence="7" id="KW-1185">Reference proteome</keyword>
<dbReference type="InterPro" id="IPR012312">
    <property type="entry name" value="Hemerythrin-like"/>
</dbReference>
<dbReference type="GO" id="GO:0005737">
    <property type="term" value="C:cytoplasm"/>
    <property type="evidence" value="ECO:0007669"/>
    <property type="project" value="UniProtKB-SubCell"/>
</dbReference>
<sequence length="252" mass="29082">METLVIAEPQKVPTVGEMAAADVRKANVFKKFGIEFCCGGNKSLQKACTDLNLDIELVEEALVNAVSENKNYSFDFKRWQPDFLIDYIYNQHHTYFYDEYPHISKLMDKVVKHHSKNHPPLAEVEKLFFTLERELIGHFAEEENTVFPLIKKLYHANKNGCDIREEDLKQLTAALHEMQAEHEDAGGILKRIRFATNSYSPPAGACTSFKLLYHKLKCLEEDLHQHIHLENNILFPKAVALKKELEKENVLQ</sequence>
<name>A0A512BJV0_9BACT</name>
<dbReference type="Proteomes" id="UP000321513">
    <property type="component" value="Unassembled WGS sequence"/>
</dbReference>
<dbReference type="OrthoDB" id="9797132at2"/>
<dbReference type="Gene3D" id="1.20.120.520">
    <property type="entry name" value="nmb1532 protein domain like"/>
    <property type="match status" value="1"/>
</dbReference>
<dbReference type="Pfam" id="PF01814">
    <property type="entry name" value="Hemerythrin"/>
    <property type="match status" value="1"/>
</dbReference>
<dbReference type="Pfam" id="PF04405">
    <property type="entry name" value="ScdA_N"/>
    <property type="match status" value="1"/>
</dbReference>
<dbReference type="EMBL" id="BJYT01000043">
    <property type="protein sequence ID" value="GEO12165.1"/>
    <property type="molecule type" value="Genomic_DNA"/>
</dbReference>
<keyword evidence="4" id="KW-0408">Iron</keyword>
<dbReference type="AlphaFoldDB" id="A0A512BJV0"/>
<accession>A0A512BJV0</accession>
<comment type="caution">
    <text evidence="6">The sequence shown here is derived from an EMBL/GenBank/DDBJ whole genome shotgun (WGS) entry which is preliminary data.</text>
</comment>
<dbReference type="PANTHER" id="PTHR36438">
    <property type="entry name" value="IRON-SULFUR CLUSTER REPAIR PROTEIN YTFE"/>
    <property type="match status" value="1"/>
</dbReference>
<reference evidence="6 7" key="1">
    <citation type="submission" date="2019-07" db="EMBL/GenBank/DDBJ databases">
        <title>Whole genome shotgun sequence of Segetibacter aerophilus NBRC 106135.</title>
        <authorList>
            <person name="Hosoyama A."/>
            <person name="Uohara A."/>
            <person name="Ohji S."/>
            <person name="Ichikawa N."/>
        </authorList>
    </citation>
    <scope>NUCLEOTIDE SEQUENCE [LARGE SCALE GENOMIC DNA]</scope>
    <source>
        <strain evidence="6 7">NBRC 106135</strain>
    </source>
</reference>
<evidence type="ECO:0000256" key="4">
    <source>
        <dbReference type="ARBA" id="ARBA00023004"/>
    </source>
</evidence>
<dbReference type="NCBIfam" id="TIGR03652">
    <property type="entry name" value="FeS_repair_RIC"/>
    <property type="match status" value="1"/>
</dbReference>
<dbReference type="PANTHER" id="PTHR36438:SF1">
    <property type="entry name" value="IRON-SULFUR CLUSTER REPAIR PROTEIN YTFE"/>
    <property type="match status" value="1"/>
</dbReference>
<dbReference type="RefSeq" id="WP_147206289.1">
    <property type="nucleotide sequence ID" value="NZ_BJYT01000043.1"/>
</dbReference>
<gene>
    <name evidence="6" type="ORF">SAE01_46610</name>
</gene>
<dbReference type="GO" id="GO:0046872">
    <property type="term" value="F:metal ion binding"/>
    <property type="evidence" value="ECO:0007669"/>
    <property type="project" value="UniProtKB-KW"/>
</dbReference>
<evidence type="ECO:0000313" key="7">
    <source>
        <dbReference type="Proteomes" id="UP000321513"/>
    </source>
</evidence>
<evidence type="ECO:0000256" key="1">
    <source>
        <dbReference type="ARBA" id="ARBA00004496"/>
    </source>
</evidence>
<evidence type="ECO:0000256" key="2">
    <source>
        <dbReference type="ARBA" id="ARBA00022490"/>
    </source>
</evidence>
<feature type="domain" description="Hemerythrin-like" evidence="5">
    <location>
        <begin position="88"/>
        <end position="238"/>
    </location>
</feature>
<evidence type="ECO:0000313" key="6">
    <source>
        <dbReference type="EMBL" id="GEO12165.1"/>
    </source>
</evidence>
<proteinExistence type="predicted"/>
<protein>
    <submittedName>
        <fullName evidence="6">Iron-sulfur cluster repair di-iron protein</fullName>
    </submittedName>
</protein>
<keyword evidence="2" id="KW-0963">Cytoplasm</keyword>